<dbReference type="InterPro" id="IPR055401">
    <property type="entry name" value="CEMIP_beta-hel_dom"/>
</dbReference>
<feature type="domain" description="G8" evidence="17">
    <location>
        <begin position="4017"/>
        <end position="4168"/>
    </location>
</feature>
<feature type="domain" description="G8" evidence="17">
    <location>
        <begin position="3131"/>
        <end position="3256"/>
    </location>
</feature>
<evidence type="ECO:0000256" key="5">
    <source>
        <dbReference type="ARBA" id="ARBA00022475"/>
    </source>
</evidence>
<dbReference type="InterPro" id="IPR052387">
    <property type="entry name" value="Fibrocystin"/>
</dbReference>
<evidence type="ECO:0000256" key="2">
    <source>
        <dbReference type="ARBA" id="ARBA00004236"/>
    </source>
</evidence>
<evidence type="ECO:0000256" key="12">
    <source>
        <dbReference type="ARBA" id="ARBA00023273"/>
    </source>
</evidence>
<evidence type="ECO:0000256" key="11">
    <source>
        <dbReference type="ARBA" id="ARBA00023180"/>
    </source>
</evidence>
<evidence type="ECO:0000259" key="16">
    <source>
        <dbReference type="PROSITE" id="PS51034"/>
    </source>
</evidence>
<evidence type="ECO:0000256" key="6">
    <source>
        <dbReference type="ARBA" id="ARBA00022525"/>
    </source>
</evidence>
<dbReference type="PANTHER" id="PTHR46769">
    <property type="entry name" value="POLYCYSTIC KIDNEY AND HEPATIC DISEASE 1 (AUTOSOMAL RECESSIVE)-LIKE 1"/>
    <property type="match status" value="1"/>
</dbReference>
<evidence type="ECO:0000256" key="4">
    <source>
        <dbReference type="ARBA" id="ARBA00004613"/>
    </source>
</evidence>
<evidence type="ECO:0000256" key="13">
    <source>
        <dbReference type="PROSITE-ProRule" id="PRU00121"/>
    </source>
</evidence>
<evidence type="ECO:0000256" key="14">
    <source>
        <dbReference type="SAM" id="MobiDB-lite"/>
    </source>
</evidence>
<dbReference type="SUPFAM" id="SSF57440">
    <property type="entry name" value="Kringle-like"/>
    <property type="match status" value="2"/>
</dbReference>
<evidence type="ECO:0000256" key="9">
    <source>
        <dbReference type="ARBA" id="ARBA00022989"/>
    </source>
</evidence>
<dbReference type="CDD" id="cd00102">
    <property type="entry name" value="IPT"/>
    <property type="match status" value="2"/>
</dbReference>
<keyword evidence="10" id="KW-1015">Disulfide bond</keyword>
<keyword evidence="7 13" id="KW-0420">Kringle</keyword>
<keyword evidence="9" id="KW-0472">Membrane</keyword>
<dbReference type="SUPFAM" id="SSF81296">
    <property type="entry name" value="E set domains"/>
    <property type="match status" value="5"/>
</dbReference>
<dbReference type="Gene3D" id="2.60.40.10">
    <property type="entry name" value="Immunoglobulins"/>
    <property type="match status" value="7"/>
</dbReference>
<dbReference type="InterPro" id="IPR019316">
    <property type="entry name" value="G8_domain"/>
</dbReference>
<dbReference type="Pfam" id="PF24606">
    <property type="entry name" value="CEMIP_beta-hel"/>
    <property type="match status" value="1"/>
</dbReference>
<dbReference type="SMART" id="SM01225">
    <property type="entry name" value="G8"/>
    <property type="match status" value="1"/>
</dbReference>
<dbReference type="EMBL" id="OU015566">
    <property type="protein sequence ID" value="CAG5102553.1"/>
    <property type="molecule type" value="Genomic_DNA"/>
</dbReference>
<feature type="domain" description="Kringle" evidence="15">
    <location>
        <begin position="2637"/>
        <end position="2702"/>
    </location>
</feature>
<dbReference type="InterPro" id="IPR042235">
    <property type="entry name" value="ZP-C_dom"/>
</dbReference>
<feature type="domain" description="ZP" evidence="16">
    <location>
        <begin position="5389"/>
        <end position="5645"/>
    </location>
</feature>
<dbReference type="SUPFAM" id="SSF51126">
    <property type="entry name" value="Pectin lyase-like"/>
    <property type="match status" value="1"/>
</dbReference>
<evidence type="ECO:0000259" key="15">
    <source>
        <dbReference type="PROSITE" id="PS50070"/>
    </source>
</evidence>
<evidence type="ECO:0000256" key="10">
    <source>
        <dbReference type="ARBA" id="ARBA00023157"/>
    </source>
</evidence>
<gene>
    <name evidence="18" type="ORF">OKIOD_LOCUS9120</name>
</gene>
<organism evidence="18 19">
    <name type="scientific">Oikopleura dioica</name>
    <name type="common">Tunicate</name>
    <dbReference type="NCBI Taxonomy" id="34765"/>
    <lineage>
        <taxon>Eukaryota</taxon>
        <taxon>Metazoa</taxon>
        <taxon>Chordata</taxon>
        <taxon>Tunicata</taxon>
        <taxon>Appendicularia</taxon>
        <taxon>Copelata</taxon>
        <taxon>Oikopleuridae</taxon>
        <taxon>Oikopleura</taxon>
    </lineage>
</organism>
<comment type="subcellular location">
    <subcellularLocation>
        <location evidence="2">Cell membrane</location>
    </subcellularLocation>
    <subcellularLocation>
        <location evidence="3">Cell projection</location>
    </subcellularLocation>
    <subcellularLocation>
        <location evidence="1">Membrane</location>
        <topology evidence="1">Single-pass membrane protein</topology>
    </subcellularLocation>
    <subcellularLocation>
        <location evidence="4">Secreted</location>
    </subcellularLocation>
</comment>
<dbReference type="PANTHER" id="PTHR46769:SF2">
    <property type="entry name" value="FIBROCYSTIN-L ISOFORM 2 PRECURSOR-RELATED"/>
    <property type="match status" value="1"/>
</dbReference>
<dbReference type="InterPro" id="IPR001507">
    <property type="entry name" value="ZP_dom"/>
</dbReference>
<dbReference type="InterPro" id="IPR013806">
    <property type="entry name" value="Kringle-like"/>
</dbReference>
<feature type="region of interest" description="Disordered" evidence="14">
    <location>
        <begin position="5701"/>
        <end position="5726"/>
    </location>
</feature>
<name>A0ABN7SRS3_OIKDI</name>
<dbReference type="InterPro" id="IPR002909">
    <property type="entry name" value="IPT_dom"/>
</dbReference>
<dbReference type="PROSITE" id="PS51484">
    <property type="entry name" value="G8"/>
    <property type="match status" value="2"/>
</dbReference>
<dbReference type="InterPro" id="IPR000742">
    <property type="entry name" value="EGF"/>
</dbReference>
<dbReference type="PROSITE" id="PS50070">
    <property type="entry name" value="KRINGLE_2"/>
    <property type="match status" value="1"/>
</dbReference>
<comment type="caution">
    <text evidence="13">Lacks conserved residue(s) required for the propagation of feature annotation.</text>
</comment>
<dbReference type="Gene3D" id="2.60.40.4100">
    <property type="entry name" value="Zona pellucida, ZP-C domain"/>
    <property type="match status" value="1"/>
</dbReference>
<keyword evidence="9" id="KW-1133">Transmembrane helix</keyword>
<dbReference type="SMART" id="SM00710">
    <property type="entry name" value="PbH1"/>
    <property type="match status" value="9"/>
</dbReference>
<evidence type="ECO:0000256" key="8">
    <source>
        <dbReference type="ARBA" id="ARBA00022729"/>
    </source>
</evidence>
<dbReference type="CDD" id="cd00603">
    <property type="entry name" value="IPT_PCSR"/>
    <property type="match status" value="3"/>
</dbReference>
<keyword evidence="12" id="KW-0966">Cell projection</keyword>
<dbReference type="InterPro" id="IPR014756">
    <property type="entry name" value="Ig_E-set"/>
</dbReference>
<protein>
    <submittedName>
        <fullName evidence="18">Oidioi.mRNA.OKI2018_I69.chr1.g355.t1.cds</fullName>
    </submittedName>
</protein>
<dbReference type="Pfam" id="PF13330">
    <property type="entry name" value="Mucin2_WxxW"/>
    <property type="match status" value="1"/>
</dbReference>
<dbReference type="InterPro" id="IPR000001">
    <property type="entry name" value="Kringle"/>
</dbReference>
<dbReference type="InterPro" id="IPR011050">
    <property type="entry name" value="Pectin_lyase_fold/virulence"/>
</dbReference>
<accession>A0ABN7SRS3</accession>
<dbReference type="InterPro" id="IPR006626">
    <property type="entry name" value="PbH1"/>
</dbReference>
<keyword evidence="8" id="KW-0732">Signal</keyword>
<evidence type="ECO:0000313" key="19">
    <source>
        <dbReference type="Proteomes" id="UP001158576"/>
    </source>
</evidence>
<dbReference type="Proteomes" id="UP001158576">
    <property type="component" value="Chromosome 1"/>
</dbReference>
<proteinExistence type="predicted"/>
<keyword evidence="9" id="KW-0812">Transmembrane</keyword>
<sequence>MIIYRFVLIRVTLNYRLKKSVGCLSAEPRYHVRAKRSATTTATAFAYTLNSDHLELHRRERQSQLLTMIVLSSLLLGLSRAAYLPLSNVQYPVYHPNDRVEIYGPELKQLADSDRWAIEAVNRDDELNTVQLLCELVQEKNFRLWPSQVENEEPLPLTKPGAWYLSCTFGIPSDLENDGEYFIRGAFFEDDARYVDYDTITFSIDTDRQPRKHRFVTDMFTDVDIARERPRTSALVRGAPKISGLAPSNGSPLGQIYLTIYGDNLKSQQIDLGGTSDNEETGEGENYKIWGEREGDRVDCHLDRMLTLHGRPLNGAQFVVCLFPAVPFVGRWYIKMTIDDGDVLNAGHMNIEEGYAPKVYHFYPSASAPARPRGSWDYDGAFWTSWYNIDNPSDGVEEESFTEIYSRNRADFQHCTSPVKIQAWNTELDEEFLTTANVNADGRCDTAFFSPFEGVRCEDALQSIETIKCPDIKVRFYCIPGITEIWGRQFTDVVARLDDEDFHANRLHEQPKVVDDNDGFKSELKIFLNDGQNCGTHENCGISHEMQVSIKNGNDGIIQMLPKAPIPGAYNFTYQTHHQGRAYVHGRYQNWFGNEDLLPTSFEIYPQINSVSPQIGSVNGGAILTVTGTGFTSDGKGGTVSIQVGGVDCEVLTMTETEITCRVAAGEEAEGSWYENRQFVPLDGFEYAHFKYFSRATGSAQKCEDLCRRDAKCMAWVWETKDDCDHYDYVGEDRVGADKEFATTADWIAAHWAPETDAFGGYFNADNHVEELDCFSGRGHFYNGTAVTGQWDGVCAEGSFCRNPTPQYNAMPYCQTPEGHWRNCQIRRCDQKTGPFLGNRGFDVKVLRGHTGDYQLEWERTTAEYELADHLAHRDLDGLLMQGKFSNSKKHLYGEYSPNQEHWSIRGETNFVAPLDGVYKFIFAVDDDLTASTVKDQSNGEWERIGHVYAVCGENDKQCRNTPDAHSPFYTLSKGEAFPISVSAANGGGPGYAYVGVQYLGKDGTGTWHDLKRDRDEKLYEAAYIDARQDIYFEQDRNRDAQWINVAWDVDFKDNGVGLGDGESFDDDVSPRFQMEICGDDYCVETGTLAGYDKDNTGTFEDTVRDIMEPYFSAECTKTGSMNPIHFQNDYEENNYWPDQWHRTRSVGAWCGKRVLRTHHWDIFNHHAQKNGNKQVGPANGFETGDFCFAHRGDIDKILLYVRYSYVRTDGSTGHWQNWAYVPIAGHTNNEESWQWGCWNALDLIDSHIAYKGYDHTRTEDQFLIYHIQLRNDEVMPIFVDEFVLGKMREPYEMQVTRPQFKQGGTAIWKIHVDKYSRNGGSAYRFTWNDYHDYPVNGYISPLIKIKAPSDVTLAADSDAATDSTGADWTSMSPVPVNVWDANIAVQDENDYGFQEDITREYLYGRFNYKNSNNVRHILHVHVFRKSYINEDPRGEMTITYGDSPTELTLPFGSHISQYTIQDALHETWPELQDDGLKVRVSRYGSAQWGPRFRIQAYEHGQMKMFALKSFTLNTNGRHQNFRSGTEERTRAGIYSPILPGSLTATSHDQPQVVVIANGQRSACDNCDFRYSNAHTVSVTSVSVADGDAVSLGDSITVNFNKNSYSGTLKNANIHIDGVASTDCSNTASSVTCTVGQVPVGSWEVVLHIPENGDAPSGVFVSVSSSVTSSTPTTGSNNGGQIVTASGTGFRAGQVVQVSMNGEVVDCDSTGFEVTYDTLVCRTAAHTDCLPGCAGPTPILSSVSQSELTVIGGETITLTGNGFSSSCDDDTSSVMIGDNTATVLSWSDTEIVARTSAMSAAAVADIKVDVCGVGYSDSVSGSTQLQIRGIGGAFSSLIGGRLITINGDGFAHSESSTDDVTVMVGEDSCDVKSADYNQIVCQTAGVSTRHRLIVGAGGIMDAAGSMSGVTTIEVGDEIEWWWNIQIGGTVPKFEFERTSEAGSVSTGGAKWSPPIYGDQNSFIHQFVAEGTYHYSTGYIDGATIFQSGTIIVVGATDKAARVSVTIGDNEAAHVAARKRKNQPAGNCNSVAGVTSAEASVDADHYVFYSLIATPRIVDFTINAQAPFEHSSTPVNAEVVVNFDSYDVDSCASYIEIEVFNNEGSYPCSGSGSGNQYTCTIDPSAGLSIYKDNKLRISIATMGDVYFLDYNAVTDEDTFSSVVQVDEAFELDMDSAITSVSPAPISLLGDVELTISGFGFACDESSETFSIGYEGSNASFACTTLSASYDEVTCHLQKVAVDVSDVSRPSEFTVTGDWGSSAQLAVSDAMTPKVTAVEVAADKASVTVTGSDLDALVGSIDGESFDCSGGSCALPAVGAGLHKLTWRSTVGAATFVDSAVEIVPEVVSVSPVSGGSNGGFRITITGTGFDEDTIVTFSDDFGAVVEKYAYKTVESASSIVVSAPAGVGAYTLLVSHEFLDTSNSPVTITLAESDSAITGTSDASAVVGGDSVTVSGSFLDCENTNMEFSVYKDPCASGNHHCDKNAECIPDGFSYTCSCIDSNVDEWWGQGHWGDGYQCHNLQRPTAQTTPEDAIQKCLDDRRHVFNVVTEQDRLDLIDIINTAGATTRGYWIRIDGAMTCATVNEAGDGLLTEAELGACNTWGADVDGGDIDKRPLCTRYTFDNCYDDEVDFRGRYTYNGRMSKTLFGHECLPWDTTGDSEWNGSDNFCRNPHWSTDGPTCYTGLEKNGFDYQRVDCNVPSCVELRSQDMTNCIIESWAPLDLDKIDNFETSSYRNCWIGSVGSARELNNPRRCYDGHGEERGVDFIPVDASRNIYAIRFNDDQDYEYLYSEGNKIMRANEADAVTPDQERAQFVVDPDFFGPGRWALRQGDLHWRARPSNKGDLLFEAINLDEAESVDEYAWKITCRADHFGSLIEQPTAPNTIVTEQALTCSGDFSGDLAVTMPPLPAGSYKMNTRGASGISDIVDVTYALVVSSVTPNTVGAGGGTEITLSGAGFSEATSAILCDTALEQISVSNTEAVFMTVPVDMSNCTNLFSVVAVDAADGSEIVAAGFARNLFTVDESLSPTISGVNPKRGGTAGGTQLTITGSGFGSSVADTTVTVANSACTVSSVSDTEIVCETGVFDRTQVQEPVMPVVTIAGGPGQAVADTSAAESDIQFWYIDRWSSPYTWGCSDDSCKPQEGEIIVIPAGQVILLDETTPVLAVLIVDGGKFIWDRKDGIELHMQYGVINNGGSFEIGTEEEPFCEGNAMIQLYGHQRSINLPIYGAKVLAVRFGSLDFHGCPKTTTWTELDVTAEAGDSQITLTHPVKDDWFVGNEIIIAATGDITNFHRSEKRVIADVSDDGYTVTLTEALEHRHFAVCSEGPAGSTFGWGWAGTICTRAEVGLLTRNILFRGDFQESWAEELDECEAGVGTAFGTQTCFQNRYGHETGSDQFGAILFLHKPSHAKIEFTEFTHAGQAFNLARYPIHFHTPGSLPTSYVRGNGIHNTFNRALTMHGVHNLTVEYNVIYNVMGLAFFLEDAVEEDNILRYNLGIMNKKSSSLLNIDSTPAVFWIPNPNNIFYGNRAAGGTHFGFWFNPSDEPTGPSAQMEEYQNFCVKNRPLGAFYNNTAHSMGKYGMWIFVDLTPTASGECDDPTPKAIKFGELPAENENGPIPDDTFGFFAWHCERGAEFATGGAIQFLNMITANNWIANLAGKESFLHTYGEEGMEDQISMFKRNIVIGHLDGDPELKACGDMGIETPWKFFAFTVDDIAFYNYDTTTPDLASAEIPSDAAERRCVAFDPCYGSNAFDCGAITWFSKVSWFNSNRRMTHAWEHEAAVLDRDGSFSEGTPGTYVISKSDAYNKNLCSDDTSGKYAIEGSFPAQICEPSGGGKFFKPHRFMFNSAKPDSLEGMEAVFTGEHGTAKSPFRNCRPRGNGWMVLLDGNQEYEMHFANMDHISNISFTGDIDDFETGEWLTIRHDFPEKVDTATLRNDDVQVKVEEWPADPLSVDPYTYHVENVTEPYSVRYTFNGNWNTESPEFYKCFYKDCIPPPPEPGTAEGELVECNFIECAMQDDFAPLHVQETQHVKFDRSAFIASGGTVKLGETIVDGTFEIEAAALQEGDTLTIEADNFLINSHTDPADIGRKRRDTFVYNNGKIVIGSEDAPIPCGTQVVIKINGDKSSKSYGATPGNPPIGPKAMGGFGGIEMYGCAPANTWVQLMTTVNAGASAITVMGDIAGWKAGDEIAVASTSYEHRHTEYVTIQSISGNVIAIFPALEHRHTGATTSTQTINGVDYNQAAEVTLLTRSIKIDGTDSTDDKVGGRIVLMNWIRMNGAHFYEHHGYGQFSNVQFTGMGQYAYTSYDDNRAAIMFWGIDTTADEALGRKASFVKGCAFHDLYHTAVAALFDTDNLVIDNNIIMGVVDDAIRSDGAGTVITNNVIGNVEATALYKGAFASGTNVNFEEDQLPSCVNIQGSTDTVLTGNRCTGSDGSCFQTDGESCDVSEMCSFNTNGFSYSNNMGHSCAIGHWNLNGGDTCSKYGGYYFYKIAYYGFQWLSSKDYHIVEDSVVVDAKVGFYGVSIKPGQDKRNTVKNTYFAGKSDFYDCAYDADVHKDMELSKHAGSLNPKIVKNHAAVLFPDFHADKNGFPICEMFAADVDPNNHGLTCMLDCHFANYNAKCGGRDFLFNTNPKTMDWTFPIQLLGGNQKTNVNNEDLVHFDRPTLDKVNIADCVDLHADANKHAKVMDIDGGVFDVPGTLFAESEYEWDGVTRPTADGGSITYSDTQDGLGDYRIPKPLITAMDGSKIPIDDVIQERGIVRNENCDYRPEGPAWFCPLSDFRYYDLVYDMMDNDKMSRRLTPLALVANGHADIINGPCDHSCCIGYACSLRLMTLHSTVACGQEYDYYFSSTTPLKAKWYFADAPADCKILIKFYSKRPNRLNFFKDGELSLATNAVLMGDSISWSKPDPSFYPGLTDSIYNHGGANYHDRNNQLFYMILSGGSEYDLEVVSSLVLELGVMTEVTEDEFYDNGNLAANIAALLGIDPSKIRLMNVISETGAQRRKRRAALGYDVINVDVNPRFRNRRQEDAPGMTLGFEIDPSSNTANGAEANNKLGAQIAGSGGAIVNNVMNTTQTEIDPSATADESVAIAAAPEPPPEEPEMPETLADILGIDNIAEGESIEDFLEKVEEALDVPLDDLETAEEKNAAKQAAADAALEAVVYTSPAELLVLSEPTEPQILGLDFYQKFSFAMKDTNGEIMPIVGFVATPWNIKVTFGDQVVTSGPASPNLDGLTSVDFTPGDGRSIFDNLVVKGDVVSANFVFTAVDPSVAEDTGISWTSPVVEFLPPADTSVCDAKPEGSPFDKKMAFSPDCSYVCITGCTSVGAAPVCETLSSCDASSFSACGDSGCECDMSLVPEVESIDVADYISGTCDGAGLTMRVNKCVVNKLGLMLKDIHVVGEQVDDFSSIAADANCRGRLGFDAGAEYVFRINRSKSECGASTSYNSTHVTYTAGIQGYKMVSDFFQRDVAEFWSSFECSYPIDLSSYTELATAQKMDNVVEGRNVMVAKYTNAGYHTVAPTDQVISSSSIISDLGMVAPEGFQLEANRCWFSDAYNADDENAGNVIDVVTDGCLTSGQEGFVSISEGWSGTNQFRLMVTDSVLGDLASDVVYFNCMVSLCDLNSGSCSDASCPGSNTASGTQIRVHTELNVDNSAGVADCDANADNCENCKATINGGVCFCPDGFTLQPDNSCAASSSRATKTSKGKWSSKKPWQKKWKN</sequence>
<dbReference type="SMART" id="SM00241">
    <property type="entry name" value="ZP"/>
    <property type="match status" value="1"/>
</dbReference>
<dbReference type="SMART" id="SM00429">
    <property type="entry name" value="IPT"/>
    <property type="match status" value="5"/>
</dbReference>
<dbReference type="PROSITE" id="PS51034">
    <property type="entry name" value="ZP_2"/>
    <property type="match status" value="1"/>
</dbReference>
<evidence type="ECO:0000259" key="17">
    <source>
        <dbReference type="PROSITE" id="PS51484"/>
    </source>
</evidence>
<keyword evidence="11" id="KW-0325">Glycoprotein</keyword>
<evidence type="ECO:0000256" key="3">
    <source>
        <dbReference type="ARBA" id="ARBA00004316"/>
    </source>
</evidence>
<dbReference type="InterPro" id="IPR025155">
    <property type="entry name" value="WxxW_domain"/>
</dbReference>
<dbReference type="Gene3D" id="2.40.20.10">
    <property type="entry name" value="Plasminogen Kringle 4"/>
    <property type="match status" value="1"/>
</dbReference>
<keyword evidence="19" id="KW-1185">Reference proteome</keyword>
<evidence type="ECO:0000256" key="7">
    <source>
        <dbReference type="ARBA" id="ARBA00022572"/>
    </source>
</evidence>
<evidence type="ECO:0000256" key="1">
    <source>
        <dbReference type="ARBA" id="ARBA00004167"/>
    </source>
</evidence>
<dbReference type="SMART" id="SM00130">
    <property type="entry name" value="KR"/>
    <property type="match status" value="1"/>
</dbReference>
<dbReference type="InterPro" id="IPR013783">
    <property type="entry name" value="Ig-like_fold"/>
</dbReference>
<dbReference type="SMART" id="SM00181">
    <property type="entry name" value="EGF"/>
    <property type="match status" value="2"/>
</dbReference>
<reference evidence="18 19" key="1">
    <citation type="submission" date="2021-04" db="EMBL/GenBank/DDBJ databases">
        <authorList>
            <person name="Bliznina A."/>
        </authorList>
    </citation>
    <scope>NUCLEOTIDE SEQUENCE [LARGE SCALE GENOMIC DNA]</scope>
</reference>
<dbReference type="Pfam" id="PF10162">
    <property type="entry name" value="G8"/>
    <property type="match status" value="2"/>
</dbReference>
<dbReference type="InterPro" id="IPR038178">
    <property type="entry name" value="Kringle_sf"/>
</dbReference>
<keyword evidence="5" id="KW-1003">Cell membrane</keyword>
<dbReference type="Pfam" id="PF01833">
    <property type="entry name" value="TIG"/>
    <property type="match status" value="7"/>
</dbReference>
<evidence type="ECO:0000313" key="18">
    <source>
        <dbReference type="EMBL" id="CAG5102553.1"/>
    </source>
</evidence>
<keyword evidence="6" id="KW-0964">Secreted</keyword>
<feature type="compositionally biased region" description="Basic residues" evidence="14">
    <location>
        <begin position="5708"/>
        <end position="5726"/>
    </location>
</feature>